<dbReference type="GO" id="GO:0097733">
    <property type="term" value="C:photoreceptor cell cilium"/>
    <property type="evidence" value="ECO:0007669"/>
    <property type="project" value="UniProtKB-ARBA"/>
</dbReference>
<dbReference type="Proteomes" id="UP000515146">
    <property type="component" value="Unplaced"/>
</dbReference>
<dbReference type="PANTHER" id="PTHR18849">
    <property type="entry name" value="LEUCINE RICH REPEAT PROTEIN"/>
    <property type="match status" value="1"/>
</dbReference>
<gene>
    <name evidence="5" type="primary">LOC113793050</name>
</gene>
<dbReference type="InParanoid" id="A0A6P6Y040"/>
<evidence type="ECO:0000313" key="4">
    <source>
        <dbReference type="Proteomes" id="UP000515146"/>
    </source>
</evidence>
<keyword evidence="4" id="KW-1185">Reference proteome</keyword>
<dbReference type="Pfam" id="PF14580">
    <property type="entry name" value="LRR_9"/>
    <property type="match status" value="1"/>
</dbReference>
<dbReference type="PROSITE" id="PS51450">
    <property type="entry name" value="LRR"/>
    <property type="match status" value="1"/>
</dbReference>
<dbReference type="OrthoDB" id="1517790at2759"/>
<feature type="compositionally biased region" description="Low complexity" evidence="3">
    <location>
        <begin position="187"/>
        <end position="199"/>
    </location>
</feature>
<keyword evidence="2" id="KW-0677">Repeat</keyword>
<dbReference type="OMA" id="PCAEKEG"/>
<evidence type="ECO:0000256" key="3">
    <source>
        <dbReference type="SAM" id="MobiDB-lite"/>
    </source>
</evidence>
<feature type="region of interest" description="Disordered" evidence="3">
    <location>
        <begin position="175"/>
        <end position="205"/>
    </location>
</feature>
<evidence type="ECO:0000256" key="2">
    <source>
        <dbReference type="ARBA" id="ARBA00022737"/>
    </source>
</evidence>
<reference evidence="5" key="1">
    <citation type="submission" date="2025-08" db="UniProtKB">
        <authorList>
            <consortium name="RefSeq"/>
        </authorList>
    </citation>
    <scope>IDENTIFICATION</scope>
    <source>
        <strain evidence="5">Airmid</strain>
    </source>
</reference>
<feature type="compositionally biased region" description="Polar residues" evidence="3">
    <location>
        <begin position="293"/>
        <end position="302"/>
    </location>
</feature>
<feature type="region of interest" description="Disordered" evidence="3">
    <location>
        <begin position="351"/>
        <end position="407"/>
    </location>
</feature>
<dbReference type="GO" id="GO:0007010">
    <property type="term" value="P:cytoskeleton organization"/>
    <property type="evidence" value="ECO:0007669"/>
    <property type="project" value="TreeGrafter"/>
</dbReference>
<name>A0A6P6Y040_DERPT</name>
<evidence type="ECO:0000256" key="1">
    <source>
        <dbReference type="ARBA" id="ARBA00022614"/>
    </source>
</evidence>
<organism evidence="4 5">
    <name type="scientific">Dermatophagoides pteronyssinus</name>
    <name type="common">European house dust mite</name>
    <dbReference type="NCBI Taxonomy" id="6956"/>
    <lineage>
        <taxon>Eukaryota</taxon>
        <taxon>Metazoa</taxon>
        <taxon>Ecdysozoa</taxon>
        <taxon>Arthropoda</taxon>
        <taxon>Chelicerata</taxon>
        <taxon>Arachnida</taxon>
        <taxon>Acari</taxon>
        <taxon>Acariformes</taxon>
        <taxon>Sarcoptiformes</taxon>
        <taxon>Astigmata</taxon>
        <taxon>Psoroptidia</taxon>
        <taxon>Analgoidea</taxon>
        <taxon>Pyroglyphidae</taxon>
        <taxon>Dermatophagoidinae</taxon>
        <taxon>Dermatophagoides</taxon>
    </lineage>
</organism>
<feature type="compositionally biased region" description="Polar residues" evidence="3">
    <location>
        <begin position="175"/>
        <end position="186"/>
    </location>
</feature>
<feature type="compositionally biased region" description="Low complexity" evidence="3">
    <location>
        <begin position="235"/>
        <end position="262"/>
    </location>
</feature>
<feature type="compositionally biased region" description="Polar residues" evidence="3">
    <location>
        <begin position="263"/>
        <end position="286"/>
    </location>
</feature>
<dbReference type="InterPro" id="IPR001611">
    <property type="entry name" value="Leu-rich_rpt"/>
</dbReference>
<dbReference type="GO" id="GO:0036064">
    <property type="term" value="C:ciliary basal body"/>
    <property type="evidence" value="ECO:0007669"/>
    <property type="project" value="UniProtKB-ARBA"/>
</dbReference>
<feature type="compositionally biased region" description="Polar residues" evidence="3">
    <location>
        <begin position="364"/>
        <end position="400"/>
    </location>
</feature>
<dbReference type="FunCoup" id="A0A6P6Y040">
    <property type="interactions" value="1"/>
</dbReference>
<dbReference type="FunFam" id="3.80.10.10:FF:000094">
    <property type="entry name" value="protein C21orf2 isoform X1"/>
    <property type="match status" value="1"/>
</dbReference>
<accession>A0A6P6Y040</accession>
<dbReference type="InterPro" id="IPR032675">
    <property type="entry name" value="LRR_dom_sf"/>
</dbReference>
<dbReference type="SUPFAM" id="SSF52058">
    <property type="entry name" value="L domain-like"/>
    <property type="match status" value="1"/>
</dbReference>
<sequence>MSSVLTENVVLVRTRSHDLNSVKKLNCWGCTLKDVSIVNRMPNVEVISLSINSIDTLQYFSSCTMLQELYLRKNEIKDINEILHLSQLQFLKKLSLEDNPCANVDNYRLTVLKALPNLEYLDNVKVTAEELYQAEKSGRELIWPGTEIVDDIDEEIIENTGGNLYDISRNYPETKTTYPTSYPEQVSNNSSNSSSSSSNCNTVTLSNGLSQQQNEQYQQQSTMNAGGYIDQQYLNNSGSENGSTNSVINSSSSSLYGNNNTSVMNGNRNYQPQPIMNGSNNSSSNLPHHIPQANLQKSASPNNHIKKTNMAKANSLSDYNIYSTNGNFRCSSPALSGNPYEPMEYGYENGQNILLNNNNNNNNTGQSSYNMPNVNSISNSSTRANLHSSSSTSNREQQQRILPKGGKNRNANILSAVLCLIKELDYGSLEVVDTTIHCRMEEMED</sequence>
<protein>
    <submittedName>
        <fullName evidence="5">Myb-like protein I</fullName>
    </submittedName>
</protein>
<dbReference type="PANTHER" id="PTHR18849:SF0">
    <property type="entry name" value="CILIA- AND FLAGELLA-ASSOCIATED PROTEIN 410-RELATED"/>
    <property type="match status" value="1"/>
</dbReference>
<dbReference type="Gene3D" id="3.80.10.10">
    <property type="entry name" value="Ribonuclease Inhibitor"/>
    <property type="match status" value="1"/>
</dbReference>
<dbReference type="RefSeq" id="XP_027198818.1">
    <property type="nucleotide sequence ID" value="XM_027343017.1"/>
</dbReference>
<proteinExistence type="predicted"/>
<keyword evidence="1" id="KW-0433">Leucine-rich repeat</keyword>
<evidence type="ECO:0000313" key="5">
    <source>
        <dbReference type="RefSeq" id="XP_027198818.1"/>
    </source>
</evidence>
<feature type="region of interest" description="Disordered" evidence="3">
    <location>
        <begin position="230"/>
        <end position="302"/>
    </location>
</feature>
<dbReference type="AlphaFoldDB" id="A0A6P6Y040"/>
<dbReference type="KEGG" id="dpte:113793050"/>